<feature type="transmembrane region" description="Helical" evidence="1">
    <location>
        <begin position="188"/>
        <end position="205"/>
    </location>
</feature>
<dbReference type="OrthoDB" id="5295350at2"/>
<dbReference type="STRING" id="1921010.MMIC_P1991"/>
<keyword evidence="1" id="KW-1133">Transmembrane helix</keyword>
<evidence type="ECO:0000256" key="1">
    <source>
        <dbReference type="SAM" id="Phobius"/>
    </source>
</evidence>
<feature type="transmembrane region" description="Helical" evidence="1">
    <location>
        <begin position="141"/>
        <end position="159"/>
    </location>
</feature>
<dbReference type="InterPro" id="IPR007404">
    <property type="entry name" value="YdjM-like"/>
</dbReference>
<protein>
    <recommendedName>
        <fullName evidence="4">Inner membrane protein</fullName>
    </recommendedName>
</protein>
<accession>A0A1L8CQ11</accession>
<dbReference type="RefSeq" id="WP_072660316.1">
    <property type="nucleotide sequence ID" value="NZ_BDFD01000019.1"/>
</dbReference>
<evidence type="ECO:0000313" key="3">
    <source>
        <dbReference type="Proteomes" id="UP000231632"/>
    </source>
</evidence>
<proteinExistence type="predicted"/>
<dbReference type="Proteomes" id="UP000231632">
    <property type="component" value="Unassembled WGS sequence"/>
</dbReference>
<keyword evidence="1" id="KW-0812">Transmembrane</keyword>
<gene>
    <name evidence="2" type="ORF">MMIC_P1991</name>
</gene>
<dbReference type="Pfam" id="PF04307">
    <property type="entry name" value="YdjM"/>
    <property type="match status" value="1"/>
</dbReference>
<dbReference type="AlphaFoldDB" id="A0A1L8CQ11"/>
<feature type="transmembrane region" description="Helical" evidence="1">
    <location>
        <begin position="82"/>
        <end position="104"/>
    </location>
</feature>
<name>A0A1L8CQ11_9PROT</name>
<keyword evidence="1" id="KW-0472">Membrane</keyword>
<keyword evidence="3" id="KW-1185">Reference proteome</keyword>
<reference evidence="2 3" key="1">
    <citation type="journal article" date="2017" name="Arch. Microbiol.">
        <title>Mariprofundus micogutta sp. nov., a novel iron-oxidizing zetaproteobacterium isolated from a deep-sea hydrothermal field at the Bayonnaise knoll of the Izu-Ogasawara arc, and a description of Mariprofundales ord. nov. and Zetaproteobacteria classis nov.</title>
        <authorList>
            <person name="Makita H."/>
            <person name="Tanaka E."/>
            <person name="Mitsunobu S."/>
            <person name="Miyazaki M."/>
            <person name="Nunoura T."/>
            <person name="Uematsu K."/>
            <person name="Takaki Y."/>
            <person name="Nishi S."/>
            <person name="Shimamura S."/>
            <person name="Takai K."/>
        </authorList>
    </citation>
    <scope>NUCLEOTIDE SEQUENCE [LARGE SCALE GENOMIC DNA]</scope>
    <source>
        <strain evidence="2 3">ET2</strain>
    </source>
</reference>
<dbReference type="EMBL" id="BDFD01000019">
    <property type="protein sequence ID" value="GAV21012.1"/>
    <property type="molecule type" value="Genomic_DNA"/>
</dbReference>
<sequence>MASFQTHITVAAAGSLTASVICMEAGLVDSSQALVLSVVGSLAGILPDIDSDHSIPTRLVFNILSFAVALSITLIFQGQMNLLYLLGLALMGALCIRYVVYAIFARITEHRGLFHSVPAALLFGFTAFSLAHYLLALPLDFAWLLAAFVAGGYILHLLLDEFYSVNFIGASIKESFGSALTFFSRSSWFSYLLLYAAVGLAVYLLPLPRVIVSI</sequence>
<evidence type="ECO:0000313" key="2">
    <source>
        <dbReference type="EMBL" id="GAV21012.1"/>
    </source>
</evidence>
<comment type="caution">
    <text evidence="2">The sequence shown here is derived from an EMBL/GenBank/DDBJ whole genome shotgun (WGS) entry which is preliminary data.</text>
</comment>
<organism evidence="2 3">
    <name type="scientific">Mariprofundus micogutta</name>
    <dbReference type="NCBI Taxonomy" id="1921010"/>
    <lineage>
        <taxon>Bacteria</taxon>
        <taxon>Pseudomonadati</taxon>
        <taxon>Pseudomonadota</taxon>
        <taxon>Candidatius Mariprofundia</taxon>
        <taxon>Mariprofundales</taxon>
        <taxon>Mariprofundaceae</taxon>
        <taxon>Mariprofundus</taxon>
    </lineage>
</organism>
<evidence type="ECO:0008006" key="4">
    <source>
        <dbReference type="Google" id="ProtNLM"/>
    </source>
</evidence>
<feature type="transmembrane region" description="Helical" evidence="1">
    <location>
        <begin position="116"/>
        <end position="135"/>
    </location>
</feature>
<feature type="transmembrane region" description="Helical" evidence="1">
    <location>
        <begin position="59"/>
        <end position="76"/>
    </location>
</feature>